<organism evidence="1 2">
    <name type="scientific">Puccinia graminis f. sp. tritici</name>
    <dbReference type="NCBI Taxonomy" id="56615"/>
    <lineage>
        <taxon>Eukaryota</taxon>
        <taxon>Fungi</taxon>
        <taxon>Dikarya</taxon>
        <taxon>Basidiomycota</taxon>
        <taxon>Pucciniomycotina</taxon>
        <taxon>Pucciniomycetes</taxon>
        <taxon>Pucciniales</taxon>
        <taxon>Pucciniaceae</taxon>
        <taxon>Puccinia</taxon>
    </lineage>
</organism>
<reference evidence="1 2" key="1">
    <citation type="submission" date="2019-05" db="EMBL/GenBank/DDBJ databases">
        <title>Emergence of the Ug99 lineage of the wheat stem rust pathogen through somatic hybridization.</title>
        <authorList>
            <person name="Li F."/>
            <person name="Upadhyaya N.M."/>
            <person name="Sperschneider J."/>
            <person name="Matny O."/>
            <person name="Nguyen-Phuc H."/>
            <person name="Mago R."/>
            <person name="Raley C."/>
            <person name="Miller M.E."/>
            <person name="Silverstein K.A.T."/>
            <person name="Henningsen E."/>
            <person name="Hirsch C.D."/>
            <person name="Visser B."/>
            <person name="Pretorius Z.A."/>
            <person name="Steffenson B.J."/>
            <person name="Schwessinger B."/>
            <person name="Dodds P.N."/>
            <person name="Figueroa M."/>
        </authorList>
    </citation>
    <scope>NUCLEOTIDE SEQUENCE [LARGE SCALE GENOMIC DNA]</scope>
    <source>
        <strain evidence="1">21-0</strain>
    </source>
</reference>
<gene>
    <name evidence="1" type="ORF">PGT21_010137</name>
</gene>
<sequence length="106" mass="11447">MAGVAALAHHLQGTDPATSIILPPLHSHPAQLKLPVKGQRKIGAALNPKFTGYVTRNYCELVIRSGFAPCPLRTAAQQQPASTSSCYYIAPFGLLGRRLLRLWMPG</sequence>
<protein>
    <submittedName>
        <fullName evidence="1">Uncharacterized protein</fullName>
    </submittedName>
</protein>
<proteinExistence type="predicted"/>
<evidence type="ECO:0000313" key="2">
    <source>
        <dbReference type="Proteomes" id="UP000324748"/>
    </source>
</evidence>
<dbReference type="AlphaFoldDB" id="A0A5B0MU61"/>
<accession>A0A5B0MU61</accession>
<comment type="caution">
    <text evidence="1">The sequence shown here is derived from an EMBL/GenBank/DDBJ whole genome shotgun (WGS) entry which is preliminary data.</text>
</comment>
<dbReference type="Proteomes" id="UP000324748">
    <property type="component" value="Unassembled WGS sequence"/>
</dbReference>
<dbReference type="EMBL" id="VSWC01000132">
    <property type="protein sequence ID" value="KAA1079399.1"/>
    <property type="molecule type" value="Genomic_DNA"/>
</dbReference>
<evidence type="ECO:0000313" key="1">
    <source>
        <dbReference type="EMBL" id="KAA1079399.1"/>
    </source>
</evidence>
<name>A0A5B0MU61_PUCGR</name>
<keyword evidence="2" id="KW-1185">Reference proteome</keyword>